<gene>
    <name evidence="1" type="ORF">SAMN05660742_12039</name>
</gene>
<dbReference type="Gene3D" id="1.20.58.1000">
    <property type="entry name" value="Metal-sensitive repressor, helix protomer"/>
    <property type="match status" value="1"/>
</dbReference>
<name>A0A1H7CFU6_9FIRM</name>
<sequence length="62" mass="6934">MVENGRDCSEVLIQLSAVSSALHGVSKVILKDHIEHCIVDAVKTDDREVLENLNKAIDRFMK</sequence>
<dbReference type="EMBL" id="FNZK01000020">
    <property type="protein sequence ID" value="SEJ85992.1"/>
    <property type="molecule type" value="Genomic_DNA"/>
</dbReference>
<dbReference type="AlphaFoldDB" id="A0A1H7CFU6"/>
<dbReference type="GO" id="GO:0046872">
    <property type="term" value="F:metal ion binding"/>
    <property type="evidence" value="ECO:0007669"/>
    <property type="project" value="InterPro"/>
</dbReference>
<dbReference type="InterPro" id="IPR003735">
    <property type="entry name" value="Metal_Tscrpt_repr"/>
</dbReference>
<dbReference type="InterPro" id="IPR038390">
    <property type="entry name" value="Metal_Tscrpt_repr_sf"/>
</dbReference>
<evidence type="ECO:0000313" key="2">
    <source>
        <dbReference type="Proteomes" id="UP000199662"/>
    </source>
</evidence>
<dbReference type="GO" id="GO:0045892">
    <property type="term" value="P:negative regulation of DNA-templated transcription"/>
    <property type="evidence" value="ECO:0007669"/>
    <property type="project" value="UniProtKB-ARBA"/>
</dbReference>
<dbReference type="PANTHER" id="PTHR33677:SF3">
    <property type="entry name" value="COPPER-SENSING TRANSCRIPTIONAL REPRESSOR RICR"/>
    <property type="match status" value="1"/>
</dbReference>
<organism evidence="1 2">
    <name type="scientific">Propionispira arboris</name>
    <dbReference type="NCBI Taxonomy" id="84035"/>
    <lineage>
        <taxon>Bacteria</taxon>
        <taxon>Bacillati</taxon>
        <taxon>Bacillota</taxon>
        <taxon>Negativicutes</taxon>
        <taxon>Selenomonadales</taxon>
        <taxon>Selenomonadaceae</taxon>
        <taxon>Propionispira</taxon>
    </lineage>
</organism>
<dbReference type="Proteomes" id="UP000199662">
    <property type="component" value="Unassembled WGS sequence"/>
</dbReference>
<keyword evidence="2" id="KW-1185">Reference proteome</keyword>
<dbReference type="GO" id="GO:0003677">
    <property type="term" value="F:DNA binding"/>
    <property type="evidence" value="ECO:0007669"/>
    <property type="project" value="InterPro"/>
</dbReference>
<protein>
    <submittedName>
        <fullName evidence="1">Metal-sensitive transcriptional repressor</fullName>
    </submittedName>
</protein>
<evidence type="ECO:0000313" key="1">
    <source>
        <dbReference type="EMBL" id="SEJ85992.1"/>
    </source>
</evidence>
<dbReference type="RefSeq" id="WP_245741461.1">
    <property type="nucleotide sequence ID" value="NZ_FNZK01000020.1"/>
</dbReference>
<proteinExistence type="predicted"/>
<reference evidence="1 2" key="1">
    <citation type="submission" date="2016-10" db="EMBL/GenBank/DDBJ databases">
        <authorList>
            <person name="de Groot N.N."/>
        </authorList>
    </citation>
    <scope>NUCLEOTIDE SEQUENCE [LARGE SCALE GENOMIC DNA]</scope>
    <source>
        <strain evidence="1 2">DSM 2179</strain>
    </source>
</reference>
<dbReference type="PANTHER" id="PTHR33677">
    <property type="entry name" value="TRANSCRIPTIONAL REPRESSOR FRMR-RELATED"/>
    <property type="match status" value="1"/>
</dbReference>
<dbReference type="STRING" id="84035.SAMN05660742_12039"/>
<dbReference type="Pfam" id="PF02583">
    <property type="entry name" value="Trns_repr_metal"/>
    <property type="match status" value="1"/>
</dbReference>
<accession>A0A1H7CFU6</accession>